<dbReference type="EMBL" id="MU275850">
    <property type="protein sequence ID" value="KAI0051642.1"/>
    <property type="molecule type" value="Genomic_DNA"/>
</dbReference>
<evidence type="ECO:0000313" key="2">
    <source>
        <dbReference type="Proteomes" id="UP000814033"/>
    </source>
</evidence>
<organism evidence="1 2">
    <name type="scientific">Auriscalpium vulgare</name>
    <dbReference type="NCBI Taxonomy" id="40419"/>
    <lineage>
        <taxon>Eukaryota</taxon>
        <taxon>Fungi</taxon>
        <taxon>Dikarya</taxon>
        <taxon>Basidiomycota</taxon>
        <taxon>Agaricomycotina</taxon>
        <taxon>Agaricomycetes</taxon>
        <taxon>Russulales</taxon>
        <taxon>Auriscalpiaceae</taxon>
        <taxon>Auriscalpium</taxon>
    </lineage>
</organism>
<reference evidence="1" key="1">
    <citation type="submission" date="2021-02" db="EMBL/GenBank/DDBJ databases">
        <authorList>
            <consortium name="DOE Joint Genome Institute"/>
            <person name="Ahrendt S."/>
            <person name="Looney B.P."/>
            <person name="Miyauchi S."/>
            <person name="Morin E."/>
            <person name="Drula E."/>
            <person name="Courty P.E."/>
            <person name="Chicoki N."/>
            <person name="Fauchery L."/>
            <person name="Kohler A."/>
            <person name="Kuo A."/>
            <person name="Labutti K."/>
            <person name="Pangilinan J."/>
            <person name="Lipzen A."/>
            <person name="Riley R."/>
            <person name="Andreopoulos W."/>
            <person name="He G."/>
            <person name="Johnson J."/>
            <person name="Barry K.W."/>
            <person name="Grigoriev I.V."/>
            <person name="Nagy L."/>
            <person name="Hibbett D."/>
            <person name="Henrissat B."/>
            <person name="Matheny P.B."/>
            <person name="Labbe J."/>
            <person name="Martin F."/>
        </authorList>
    </citation>
    <scope>NUCLEOTIDE SEQUENCE</scope>
    <source>
        <strain evidence="1">FP105234-sp</strain>
    </source>
</reference>
<sequence length="452" mass="47764">MPYPSTLRRSSSVPASLARFDPIFSPYKDQLANAKTFLTFDPKTETLVQFYYPCYDDGTRVPLDELLDYWETHDMPTPVCFCFLKTGEAKETVLFIARWPPGEHYGTLCLACEDGLCGCFASVTRTFNSNDELPCKTYPLLEVARRRRIPARLDQTPPTTPKRQRAVGGSAAGLILGGATTAAASARSPSVVGPTPSPRPLAASPATGRSSKAVSPIKSEALNGHQPPYTQAALKPFPMKFEATSRTVEEGISGLATGAHGSEPAFALSLLKLDGAGATKSEQPLPEDEALETLLQTADTDSPGITVVELARALGMCNRCRRIVVSARLPTHACLPDGWSVETYKDAMANAKDFQAPSSQPDADGSPDEASDTDVIPMPAKKKARITGPVPKRADWAFRRSVDKLASSSRGAGSGAASSSRGAGGSGAASSSRGAGGSGRTVTSLDPRRAGI</sequence>
<name>A0ACB8S687_9AGAM</name>
<keyword evidence="2" id="KW-1185">Reference proteome</keyword>
<gene>
    <name evidence="1" type="ORF">FA95DRAFT_1602412</name>
</gene>
<protein>
    <submittedName>
        <fullName evidence="1">Uncharacterized protein</fullName>
    </submittedName>
</protein>
<evidence type="ECO:0000313" key="1">
    <source>
        <dbReference type="EMBL" id="KAI0051642.1"/>
    </source>
</evidence>
<reference evidence="1" key="2">
    <citation type="journal article" date="2022" name="New Phytol.">
        <title>Evolutionary transition to the ectomycorrhizal habit in the genomes of a hyperdiverse lineage of mushroom-forming fungi.</title>
        <authorList>
            <person name="Looney B."/>
            <person name="Miyauchi S."/>
            <person name="Morin E."/>
            <person name="Drula E."/>
            <person name="Courty P.E."/>
            <person name="Kohler A."/>
            <person name="Kuo A."/>
            <person name="LaButti K."/>
            <person name="Pangilinan J."/>
            <person name="Lipzen A."/>
            <person name="Riley R."/>
            <person name="Andreopoulos W."/>
            <person name="He G."/>
            <person name="Johnson J."/>
            <person name="Nolan M."/>
            <person name="Tritt A."/>
            <person name="Barry K.W."/>
            <person name="Grigoriev I.V."/>
            <person name="Nagy L.G."/>
            <person name="Hibbett D."/>
            <person name="Henrissat B."/>
            <person name="Matheny P.B."/>
            <person name="Labbe J."/>
            <person name="Martin F.M."/>
        </authorList>
    </citation>
    <scope>NUCLEOTIDE SEQUENCE</scope>
    <source>
        <strain evidence="1">FP105234-sp</strain>
    </source>
</reference>
<dbReference type="Proteomes" id="UP000814033">
    <property type="component" value="Unassembled WGS sequence"/>
</dbReference>
<accession>A0ACB8S687</accession>
<comment type="caution">
    <text evidence="1">The sequence shown here is derived from an EMBL/GenBank/DDBJ whole genome shotgun (WGS) entry which is preliminary data.</text>
</comment>
<proteinExistence type="predicted"/>